<proteinExistence type="predicted"/>
<reference evidence="1 2" key="1">
    <citation type="submission" date="2016-08" db="EMBL/GenBank/DDBJ databases">
        <authorList>
            <person name="Seilhamer J.J."/>
        </authorList>
    </citation>
    <scope>NUCLEOTIDE SEQUENCE [LARGE SCALE GENOMIC DNA]</scope>
    <source>
        <strain evidence="1 2">KT-27</strain>
    </source>
</reference>
<accession>A0A2S3W726</accession>
<dbReference type="Proteomes" id="UP000237194">
    <property type="component" value="Unassembled WGS sequence"/>
</dbReference>
<dbReference type="EMBL" id="MIND01000018">
    <property type="protein sequence ID" value="POF86740.1"/>
    <property type="molecule type" value="Genomic_DNA"/>
</dbReference>
<evidence type="ECO:0008006" key="3">
    <source>
        <dbReference type="Google" id="ProtNLM"/>
    </source>
</evidence>
<reference evidence="1 2" key="2">
    <citation type="submission" date="2018-03" db="EMBL/GenBank/DDBJ databases">
        <title>Draft genome of Pseudomonas putida strain KT-27.</title>
        <authorList>
            <person name="Yoshizawa S."/>
            <person name="Khan N.H."/>
            <person name="Nishimura M."/>
            <person name="Chiura H.X."/>
            <person name="Ogura Y."/>
            <person name="Hayashi T."/>
            <person name="Kogure K."/>
        </authorList>
    </citation>
    <scope>NUCLEOTIDE SEQUENCE [LARGE SCALE GENOMIC DNA]</scope>
    <source>
        <strain evidence="1 2">KT-27</strain>
    </source>
</reference>
<dbReference type="InterPro" id="IPR027417">
    <property type="entry name" value="P-loop_NTPase"/>
</dbReference>
<evidence type="ECO:0000313" key="1">
    <source>
        <dbReference type="EMBL" id="POF86740.1"/>
    </source>
</evidence>
<dbReference type="AlphaFoldDB" id="A0A2S3W726"/>
<organism evidence="1 2">
    <name type="scientific">Pseudomonas putida</name>
    <name type="common">Arthrobacter siderocapsulatus</name>
    <dbReference type="NCBI Taxonomy" id="303"/>
    <lineage>
        <taxon>Bacteria</taxon>
        <taxon>Pseudomonadati</taxon>
        <taxon>Pseudomonadota</taxon>
        <taxon>Gammaproteobacteria</taxon>
        <taxon>Pseudomonadales</taxon>
        <taxon>Pseudomonadaceae</taxon>
        <taxon>Pseudomonas</taxon>
    </lineage>
</organism>
<dbReference type="SUPFAM" id="SSF52540">
    <property type="entry name" value="P-loop containing nucleoside triphosphate hydrolases"/>
    <property type="match status" value="1"/>
</dbReference>
<name>A0A2S3W726_PSEPU</name>
<comment type="caution">
    <text evidence="1">The sequence shown here is derived from an EMBL/GenBank/DDBJ whole genome shotgun (WGS) entry which is preliminary data.</text>
</comment>
<evidence type="ECO:0000313" key="2">
    <source>
        <dbReference type="Proteomes" id="UP000237194"/>
    </source>
</evidence>
<gene>
    <name evidence="1" type="ORF">BGP80_01800</name>
</gene>
<sequence>MKSDFLTGMDNDWINLKIESQIDSFHVVAGVDAIVSTESTLPYIGNKNFATIIDEGHISVTKPKSLEDLRFLYLKKFILEIFNKKLTLFGTDSSYLTTPKKFNDVLFDAYTNDVEQYYYTRKEDAVTATAVQSSNLWISGPPGIGKTAILRRLSTLSGWELQHVILDSYRDLSAIELMREICNLLLDRCGIEGILPKDSTQQAIFSEFRKAISRLLSDKPLAILIEEIPLPSGSEYSTFLDLCYQLSLLTESLNSRGRIVWLYSSILNPKNDIKPGLPKIFEKIQFIEFESWQPKDIKSLTQKIASALNLVIPENELQMIVDDSKGIPRYVKMVFRRARNEIGSKIDLSEISSSVQKDLAL</sequence>
<protein>
    <recommendedName>
        <fullName evidence="3">AAA+ ATPase domain-containing protein</fullName>
    </recommendedName>
</protein>
<dbReference type="Gene3D" id="3.40.50.300">
    <property type="entry name" value="P-loop containing nucleotide triphosphate hydrolases"/>
    <property type="match status" value="1"/>
</dbReference>